<keyword evidence="11" id="KW-1185">Reference proteome</keyword>
<sequence>MQAQRGHLDRANGDLEVGVADLLQQRPNAHHSAPLPAPPSWLVAWERKRPALLVECFAEALGVFIYVFGGLGATATLVITTAAKEQGFGSLFNVALGYALSIASIAFTVFKGFPLRKVPFYILSQLLGGFLAALCVYGIFSQQLKEVTAALEVVAPAQIFTPQGPAGIFALFPSVGQELRWAFFNEFLGNMFLSIIVFSVLDLCNFFVSLPAAPFVIGFGYLVIIIGFSVNSVALNVARDLGGRFACATIYGHKCFTASPGYTALAALTTFPATLCGALIQTLFLSDTARMIVNAPPAMADQVSIVNEQRGFTSPSRAITRESVFRDERLKV</sequence>
<comment type="similarity">
    <text evidence="2 8">Belongs to the MIP/aquaporin (TC 1.A.8) family.</text>
</comment>
<dbReference type="GO" id="GO:0005886">
    <property type="term" value="C:plasma membrane"/>
    <property type="evidence" value="ECO:0007669"/>
    <property type="project" value="TreeGrafter"/>
</dbReference>
<dbReference type="InterPro" id="IPR023271">
    <property type="entry name" value="Aquaporin-like"/>
</dbReference>
<comment type="subcellular location">
    <subcellularLocation>
        <location evidence="1">Membrane</location>
        <topology evidence="1">Multi-pass membrane protein</topology>
    </subcellularLocation>
</comment>
<keyword evidence="5" id="KW-0677">Repeat</keyword>
<evidence type="ECO:0000256" key="8">
    <source>
        <dbReference type="RuleBase" id="RU000477"/>
    </source>
</evidence>
<feature type="transmembrane region" description="Helical" evidence="9">
    <location>
        <begin position="120"/>
        <end position="140"/>
    </location>
</feature>
<dbReference type="EMBL" id="BQKY01000008">
    <property type="protein sequence ID" value="GJN91312.1"/>
    <property type="molecule type" value="Genomic_DNA"/>
</dbReference>
<evidence type="ECO:0000256" key="3">
    <source>
        <dbReference type="ARBA" id="ARBA00022448"/>
    </source>
</evidence>
<dbReference type="InterPro" id="IPR000425">
    <property type="entry name" value="MIP"/>
</dbReference>
<dbReference type="Pfam" id="PF00230">
    <property type="entry name" value="MIP"/>
    <property type="match status" value="1"/>
</dbReference>
<dbReference type="AlphaFoldDB" id="A0AAV5GQL9"/>
<evidence type="ECO:0000313" key="11">
    <source>
        <dbReference type="Proteomes" id="UP001342314"/>
    </source>
</evidence>
<comment type="caution">
    <text evidence="10">The sequence shown here is derived from an EMBL/GenBank/DDBJ whole genome shotgun (WGS) entry which is preliminary data.</text>
</comment>
<keyword evidence="6 9" id="KW-1133">Transmembrane helix</keyword>
<gene>
    <name evidence="10" type="ORF">Rhopal_004331-T1</name>
</gene>
<organism evidence="10 11">
    <name type="scientific">Rhodotorula paludigena</name>
    <dbReference type="NCBI Taxonomy" id="86838"/>
    <lineage>
        <taxon>Eukaryota</taxon>
        <taxon>Fungi</taxon>
        <taxon>Dikarya</taxon>
        <taxon>Basidiomycota</taxon>
        <taxon>Pucciniomycotina</taxon>
        <taxon>Microbotryomycetes</taxon>
        <taxon>Sporidiobolales</taxon>
        <taxon>Sporidiobolaceae</taxon>
        <taxon>Rhodotorula</taxon>
    </lineage>
</organism>
<evidence type="ECO:0000256" key="2">
    <source>
        <dbReference type="ARBA" id="ARBA00006175"/>
    </source>
</evidence>
<protein>
    <recommendedName>
        <fullName evidence="12">Aquaporin-like protein</fullName>
    </recommendedName>
</protein>
<dbReference type="Proteomes" id="UP001342314">
    <property type="component" value="Unassembled WGS sequence"/>
</dbReference>
<evidence type="ECO:0000256" key="1">
    <source>
        <dbReference type="ARBA" id="ARBA00004141"/>
    </source>
</evidence>
<dbReference type="GO" id="GO:0015250">
    <property type="term" value="F:water channel activity"/>
    <property type="evidence" value="ECO:0007669"/>
    <property type="project" value="TreeGrafter"/>
</dbReference>
<dbReference type="Gene3D" id="1.20.1080.10">
    <property type="entry name" value="Glycerol uptake facilitator protein"/>
    <property type="match status" value="1"/>
</dbReference>
<proteinExistence type="inferred from homology"/>
<feature type="transmembrane region" description="Helical" evidence="9">
    <location>
        <begin position="187"/>
        <end position="208"/>
    </location>
</feature>
<dbReference type="PANTHER" id="PTHR43829:SF14">
    <property type="entry name" value="AQUAPORIN 3"/>
    <property type="match status" value="1"/>
</dbReference>
<feature type="transmembrane region" description="Helical" evidence="9">
    <location>
        <begin position="262"/>
        <end position="285"/>
    </location>
</feature>
<evidence type="ECO:0000313" key="10">
    <source>
        <dbReference type="EMBL" id="GJN91312.1"/>
    </source>
</evidence>
<evidence type="ECO:0000256" key="6">
    <source>
        <dbReference type="ARBA" id="ARBA00022989"/>
    </source>
</evidence>
<feature type="transmembrane region" description="Helical" evidence="9">
    <location>
        <begin position="215"/>
        <end position="235"/>
    </location>
</feature>
<name>A0AAV5GQL9_9BASI</name>
<dbReference type="GO" id="GO:0015254">
    <property type="term" value="F:glycerol channel activity"/>
    <property type="evidence" value="ECO:0007669"/>
    <property type="project" value="TreeGrafter"/>
</dbReference>
<dbReference type="InterPro" id="IPR050363">
    <property type="entry name" value="MIP/Aquaporin"/>
</dbReference>
<dbReference type="SUPFAM" id="SSF81338">
    <property type="entry name" value="Aquaporin-like"/>
    <property type="match status" value="1"/>
</dbReference>
<evidence type="ECO:0000256" key="5">
    <source>
        <dbReference type="ARBA" id="ARBA00022737"/>
    </source>
</evidence>
<feature type="transmembrane region" description="Helical" evidence="9">
    <location>
        <begin position="91"/>
        <end position="113"/>
    </location>
</feature>
<keyword evidence="3 8" id="KW-0813">Transport</keyword>
<feature type="transmembrane region" description="Helical" evidence="9">
    <location>
        <begin position="56"/>
        <end position="79"/>
    </location>
</feature>
<keyword evidence="7 9" id="KW-0472">Membrane</keyword>
<dbReference type="PANTHER" id="PTHR43829">
    <property type="entry name" value="AQUAPORIN OR AQUAGLYCEROPORIN RELATED"/>
    <property type="match status" value="1"/>
</dbReference>
<dbReference type="PRINTS" id="PR00783">
    <property type="entry name" value="MINTRINSICP"/>
</dbReference>
<evidence type="ECO:0008006" key="12">
    <source>
        <dbReference type="Google" id="ProtNLM"/>
    </source>
</evidence>
<accession>A0AAV5GQL9</accession>
<evidence type="ECO:0000256" key="9">
    <source>
        <dbReference type="SAM" id="Phobius"/>
    </source>
</evidence>
<keyword evidence="4 8" id="KW-0812">Transmembrane</keyword>
<evidence type="ECO:0000256" key="7">
    <source>
        <dbReference type="ARBA" id="ARBA00023136"/>
    </source>
</evidence>
<reference evidence="10 11" key="1">
    <citation type="submission" date="2021-12" db="EMBL/GenBank/DDBJ databases">
        <title>High titer production of polyol ester of fatty acids by Rhodotorula paludigena BS15 towards product separation-free biomass refinery.</title>
        <authorList>
            <person name="Mano J."/>
            <person name="Ono H."/>
            <person name="Tanaka T."/>
            <person name="Naito K."/>
            <person name="Sushida H."/>
            <person name="Ike M."/>
            <person name="Tokuyasu K."/>
            <person name="Kitaoka M."/>
        </authorList>
    </citation>
    <scope>NUCLEOTIDE SEQUENCE [LARGE SCALE GENOMIC DNA]</scope>
    <source>
        <strain evidence="10 11">BS15</strain>
    </source>
</reference>
<evidence type="ECO:0000256" key="4">
    <source>
        <dbReference type="ARBA" id="ARBA00022692"/>
    </source>
</evidence>